<dbReference type="Proteomes" id="UP000694861">
    <property type="component" value="Unplaced"/>
</dbReference>
<dbReference type="InterPro" id="IPR036514">
    <property type="entry name" value="SGNH_hydro_sf"/>
</dbReference>
<accession>A0ABM0PTH7</accession>
<dbReference type="Gene3D" id="3.40.50.1110">
    <property type="entry name" value="SGNH hydrolase"/>
    <property type="match status" value="1"/>
</dbReference>
<dbReference type="GeneID" id="103342388"/>
<gene>
    <name evidence="2" type="primary">LOC103342388</name>
</gene>
<dbReference type="InterPro" id="IPR045136">
    <property type="entry name" value="Iah1-like"/>
</dbReference>
<dbReference type="PANTHER" id="PTHR14209">
    <property type="entry name" value="ISOAMYL ACETATE-HYDROLYZING ESTERASE 1"/>
    <property type="match status" value="1"/>
</dbReference>
<sequence>MPCSDVPASTVDELYQEISKVQVEIQEREMSLETFQVRIGEAEAKTNDLKASFENLWGMVKMPQDASSSTVRDTRGLSGLIAYLISRHKETQLLIFSRDGIHLSAEGSKIVVEEILKVLREADWKPSLHWKSMPLEFAEDSPYDLVAADGKTTLNPSSWTFYRVIQWD</sequence>
<dbReference type="PANTHER" id="PTHR14209:SF9">
    <property type="entry name" value="GDSL ESTERASE_LIPASE CPRD49"/>
    <property type="match status" value="1"/>
</dbReference>
<evidence type="ECO:0000313" key="1">
    <source>
        <dbReference type="Proteomes" id="UP000694861"/>
    </source>
</evidence>
<organism evidence="1 2">
    <name type="scientific">Prunus mume</name>
    <name type="common">Japanese apricot</name>
    <name type="synonym">Armeniaca mume</name>
    <dbReference type="NCBI Taxonomy" id="102107"/>
    <lineage>
        <taxon>Eukaryota</taxon>
        <taxon>Viridiplantae</taxon>
        <taxon>Streptophyta</taxon>
        <taxon>Embryophyta</taxon>
        <taxon>Tracheophyta</taxon>
        <taxon>Spermatophyta</taxon>
        <taxon>Magnoliopsida</taxon>
        <taxon>eudicotyledons</taxon>
        <taxon>Gunneridae</taxon>
        <taxon>Pentapetalae</taxon>
        <taxon>rosids</taxon>
        <taxon>fabids</taxon>
        <taxon>Rosales</taxon>
        <taxon>Rosaceae</taxon>
        <taxon>Amygdaloideae</taxon>
        <taxon>Amygdaleae</taxon>
        <taxon>Prunus</taxon>
    </lineage>
</organism>
<dbReference type="RefSeq" id="XP_008244233.1">
    <property type="nucleotide sequence ID" value="XM_008246011.1"/>
</dbReference>
<reference evidence="1" key="1">
    <citation type="journal article" date="2012" name="Nat. Commun.">
        <title>The genome of Prunus mume.</title>
        <authorList>
            <person name="Zhang Q."/>
            <person name="Chen W."/>
            <person name="Sun L."/>
            <person name="Zhao F."/>
            <person name="Huang B."/>
            <person name="Yang W."/>
            <person name="Tao Y."/>
            <person name="Wang J."/>
            <person name="Yuan Z."/>
            <person name="Fan G."/>
            <person name="Xing Z."/>
            <person name="Han C."/>
            <person name="Pan H."/>
            <person name="Zhong X."/>
            <person name="Shi W."/>
            <person name="Liang X."/>
            <person name="Du D."/>
            <person name="Sun F."/>
            <person name="Xu Z."/>
            <person name="Hao R."/>
            <person name="Lv T."/>
            <person name="Lv Y."/>
            <person name="Zheng Z."/>
            <person name="Sun M."/>
            <person name="Luo L."/>
            <person name="Cai M."/>
            <person name="Gao Y."/>
            <person name="Wang J."/>
            <person name="Yin Y."/>
            <person name="Xu X."/>
            <person name="Cheng T."/>
            <person name="Wang J."/>
        </authorList>
    </citation>
    <scope>NUCLEOTIDE SEQUENCE [LARGE SCALE GENOMIC DNA]</scope>
</reference>
<reference evidence="2" key="2">
    <citation type="submission" date="2025-08" db="UniProtKB">
        <authorList>
            <consortium name="RefSeq"/>
        </authorList>
    </citation>
    <scope>IDENTIFICATION</scope>
</reference>
<name>A0ABM0PTH7_PRUMU</name>
<proteinExistence type="predicted"/>
<evidence type="ECO:0000313" key="2">
    <source>
        <dbReference type="RefSeq" id="XP_008244233.1"/>
    </source>
</evidence>
<keyword evidence="1" id="KW-1185">Reference proteome</keyword>
<protein>
    <submittedName>
        <fullName evidence="2">Uncharacterized protein LOC103342388</fullName>
    </submittedName>
</protein>